<dbReference type="SUPFAM" id="SSF51011">
    <property type="entry name" value="Glycosyl hydrolase domain"/>
    <property type="match status" value="1"/>
</dbReference>
<keyword evidence="2" id="KW-0326">Glycosidase</keyword>
<dbReference type="Gene3D" id="3.90.400.10">
    <property type="entry name" value="Oligo-1,6-glucosidase, Domain 2"/>
    <property type="match status" value="1"/>
</dbReference>
<evidence type="ECO:0000259" key="5">
    <source>
        <dbReference type="SMART" id="SM00642"/>
    </source>
</evidence>
<accession>A0A4S2F0V4</accession>
<dbReference type="InterPro" id="IPR006047">
    <property type="entry name" value="GH13_cat_dom"/>
</dbReference>
<dbReference type="OrthoDB" id="9811841at2"/>
<dbReference type="InterPro" id="IPR013780">
    <property type="entry name" value="Glyco_hydro_b"/>
</dbReference>
<dbReference type="SMART" id="SM00642">
    <property type="entry name" value="Aamy"/>
    <property type="match status" value="1"/>
</dbReference>
<proteinExistence type="predicted"/>
<dbReference type="PANTHER" id="PTHR10357:SF210">
    <property type="entry name" value="MALTODEXTRIN GLUCOSIDASE"/>
    <property type="match status" value="1"/>
</dbReference>
<keyword evidence="1" id="KW-0378">Hydrolase</keyword>
<evidence type="ECO:0000313" key="7">
    <source>
        <dbReference type="Proteomes" id="UP000310263"/>
    </source>
</evidence>
<dbReference type="RefSeq" id="WP_136012237.1">
    <property type="nucleotide sequence ID" value="NZ_SRYE01000002.1"/>
</dbReference>
<gene>
    <name evidence="6" type="ORF">E5334_03565</name>
</gene>
<name>A0A4S2F0V4_9ACTN</name>
<dbReference type="SUPFAM" id="SSF51445">
    <property type="entry name" value="(Trans)glycosidases"/>
    <property type="match status" value="1"/>
</dbReference>
<dbReference type="AlphaFoldDB" id="A0A4S2F0V4"/>
<evidence type="ECO:0000256" key="3">
    <source>
        <dbReference type="SAM" id="Coils"/>
    </source>
</evidence>
<dbReference type="CDD" id="cd11353">
    <property type="entry name" value="AmyAc_euk_bac_CMD_like"/>
    <property type="match status" value="1"/>
</dbReference>
<keyword evidence="3" id="KW-0175">Coiled coil</keyword>
<protein>
    <submittedName>
        <fullName evidence="6">Alpha-amylase</fullName>
    </submittedName>
</protein>
<evidence type="ECO:0000313" key="6">
    <source>
        <dbReference type="EMBL" id="TGY62508.1"/>
    </source>
</evidence>
<dbReference type="GO" id="GO:0016798">
    <property type="term" value="F:hydrolase activity, acting on glycosyl bonds"/>
    <property type="evidence" value="ECO:0007669"/>
    <property type="project" value="UniProtKB-KW"/>
</dbReference>
<dbReference type="EMBL" id="SRYE01000002">
    <property type="protein sequence ID" value="TGY62508.1"/>
    <property type="molecule type" value="Genomic_DNA"/>
</dbReference>
<dbReference type="PANTHER" id="PTHR10357">
    <property type="entry name" value="ALPHA-AMYLASE FAMILY MEMBER"/>
    <property type="match status" value="1"/>
</dbReference>
<reference evidence="6 7" key="1">
    <citation type="submission" date="2019-04" db="EMBL/GenBank/DDBJ databases">
        <title>Microbes associate with the intestines of laboratory mice.</title>
        <authorList>
            <person name="Navarre W."/>
            <person name="Wong E."/>
            <person name="Huang K."/>
            <person name="Tropini C."/>
            <person name="Ng K."/>
            <person name="Yu B."/>
        </authorList>
    </citation>
    <scope>NUCLEOTIDE SEQUENCE [LARGE SCALE GENOMIC DNA]</scope>
    <source>
        <strain evidence="6 7">NM07_P-09</strain>
    </source>
</reference>
<dbReference type="Proteomes" id="UP000310263">
    <property type="component" value="Unassembled WGS sequence"/>
</dbReference>
<dbReference type="Gene3D" id="2.60.40.1180">
    <property type="entry name" value="Golgi alpha-mannosidase II"/>
    <property type="match status" value="1"/>
</dbReference>
<evidence type="ECO:0000256" key="1">
    <source>
        <dbReference type="ARBA" id="ARBA00022801"/>
    </source>
</evidence>
<feature type="domain" description="Glycosyl hydrolase family 13 catalytic" evidence="5">
    <location>
        <begin position="7"/>
        <end position="358"/>
    </location>
</feature>
<keyword evidence="7" id="KW-1185">Reference proteome</keyword>
<organism evidence="6 7">
    <name type="scientific">Muricaecibacterium torontonense</name>
    <dbReference type="NCBI Taxonomy" id="3032871"/>
    <lineage>
        <taxon>Bacteria</taxon>
        <taxon>Bacillati</taxon>
        <taxon>Actinomycetota</taxon>
        <taxon>Coriobacteriia</taxon>
        <taxon>Coriobacteriales</taxon>
        <taxon>Atopobiaceae</taxon>
        <taxon>Muricaecibacterium</taxon>
    </lineage>
</organism>
<dbReference type="Pfam" id="PF00128">
    <property type="entry name" value="Alpha-amylase"/>
    <property type="match status" value="1"/>
</dbReference>
<dbReference type="InterPro" id="IPR017853">
    <property type="entry name" value="GH"/>
</dbReference>
<feature type="coiled-coil region" evidence="3">
    <location>
        <begin position="499"/>
        <end position="536"/>
    </location>
</feature>
<feature type="region of interest" description="Disordered" evidence="4">
    <location>
        <begin position="549"/>
        <end position="575"/>
    </location>
</feature>
<dbReference type="Gene3D" id="3.20.20.80">
    <property type="entry name" value="Glycosidases"/>
    <property type="match status" value="1"/>
</dbReference>
<evidence type="ECO:0000256" key="4">
    <source>
        <dbReference type="SAM" id="MobiDB-lite"/>
    </source>
</evidence>
<dbReference type="InterPro" id="IPR045857">
    <property type="entry name" value="O16G_dom_2"/>
</dbReference>
<evidence type="ECO:0000256" key="2">
    <source>
        <dbReference type="ARBA" id="ARBA00023295"/>
    </source>
</evidence>
<dbReference type="GO" id="GO:0005975">
    <property type="term" value="P:carbohydrate metabolic process"/>
    <property type="evidence" value="ECO:0007669"/>
    <property type="project" value="InterPro"/>
</dbReference>
<sequence length="639" mass="71159">MPWYDEAVFYHIYPLGLLGAPKQNDYGEPQHRLAQLVPWLDHLQRLGVTALYIGPLFQSVGHGYETTDYRCVDSRLGTNDDLRNLVSAAHDRGIRVVFDGVFNHVGRDFFAYQDLIKRREESPYRDWFVNVNFGGNNSFGDGVSYETWGGYDHLIKLNQRNGQVVQYLCDVVRFWVAEFDVDGIRLDAADVLDFDFMHALRQVANEVKPDFWLMGEVIHGEYSRWVNGDTLHAVTNYSLHKALYSGHNDHNYFEIAHTVKRNYDMGGDRVDGLRLYNFVDNHDVNRIWTKLADKRHFYPVHVLEYTLPGTPSIYYGSEFAIEGERTNWADDMLRPALSLADFADSPWPAFFARLGRVRHETPALSYGEYRELALTNRQYAFARLLPQGSVIVTVNNDDNPATLQVDALGASAYEGALTGRVATAQDGQVALPTDGCSGDIWRPVEAANNADAAAAQAQADADAQAIAMAAADAQRQADDQWVAQAQAFSQAQRAADDQRAQDQAQAEALKAAREAAEKAAAQEAAAQAEKRALEEDLLARVRDAVAAEAAAEATAEESAPDGCETPGGAAAQGQPETLQLTMDFFLGKEKPYEEMSVQELQLSVLAQMAMRGEVTPQMRKDVAENVYHDSLVNWAKSFN</sequence>
<comment type="caution">
    <text evidence="6">The sequence shown here is derived from an EMBL/GenBank/DDBJ whole genome shotgun (WGS) entry which is preliminary data.</text>
</comment>